<dbReference type="EMBL" id="CP036268">
    <property type="protein sequence ID" value="QDT39917.1"/>
    <property type="molecule type" value="Genomic_DNA"/>
</dbReference>
<feature type="domain" description="Alanine racemase N-terminal" evidence="5">
    <location>
        <begin position="14"/>
        <end position="234"/>
    </location>
</feature>
<accession>A0A517R7P8</accession>
<name>A0A517R7P8_9PLAN</name>
<dbReference type="PANTHER" id="PTHR10146">
    <property type="entry name" value="PROLINE SYNTHETASE CO-TRANSCRIBED BACTERIAL HOMOLOG PROTEIN"/>
    <property type="match status" value="1"/>
</dbReference>
<dbReference type="Pfam" id="PF01168">
    <property type="entry name" value="Ala_racemase_N"/>
    <property type="match status" value="1"/>
</dbReference>
<evidence type="ECO:0000256" key="4">
    <source>
        <dbReference type="RuleBase" id="RU004514"/>
    </source>
</evidence>
<evidence type="ECO:0000313" key="6">
    <source>
        <dbReference type="EMBL" id="QDT39917.1"/>
    </source>
</evidence>
<dbReference type="PIRSF" id="PIRSF004848">
    <property type="entry name" value="YBL036c_PLPDEIII"/>
    <property type="match status" value="1"/>
</dbReference>
<reference evidence="6 7" key="1">
    <citation type="submission" date="2019-02" db="EMBL/GenBank/DDBJ databases">
        <title>Deep-cultivation of Planctomycetes and their phenomic and genomic characterization uncovers novel biology.</title>
        <authorList>
            <person name="Wiegand S."/>
            <person name="Jogler M."/>
            <person name="Boedeker C."/>
            <person name="Pinto D."/>
            <person name="Vollmers J."/>
            <person name="Rivas-Marin E."/>
            <person name="Kohn T."/>
            <person name="Peeters S.H."/>
            <person name="Heuer A."/>
            <person name="Rast P."/>
            <person name="Oberbeckmann S."/>
            <person name="Bunk B."/>
            <person name="Jeske O."/>
            <person name="Meyerdierks A."/>
            <person name="Storesund J.E."/>
            <person name="Kallscheuer N."/>
            <person name="Luecker S."/>
            <person name="Lage O.M."/>
            <person name="Pohl T."/>
            <person name="Merkel B.J."/>
            <person name="Hornburger P."/>
            <person name="Mueller R.-W."/>
            <person name="Bruemmer F."/>
            <person name="Labrenz M."/>
            <person name="Spormann A.M."/>
            <person name="Op den Camp H."/>
            <person name="Overmann J."/>
            <person name="Amann R."/>
            <person name="Jetten M.S.M."/>
            <person name="Mascher T."/>
            <person name="Medema M.H."/>
            <person name="Devos D.P."/>
            <person name="Kaster A.-K."/>
            <person name="Ovreas L."/>
            <person name="Rohde M."/>
            <person name="Galperin M.Y."/>
            <person name="Jogler C."/>
        </authorList>
    </citation>
    <scope>NUCLEOTIDE SEQUENCE [LARGE SCALE GENOMIC DNA]</scope>
    <source>
        <strain evidence="6 7">Pan189</strain>
    </source>
</reference>
<dbReference type="OrthoDB" id="9804072at2"/>
<evidence type="ECO:0000256" key="3">
    <source>
        <dbReference type="PIRSR" id="PIRSR004848-1"/>
    </source>
</evidence>
<dbReference type="Proteomes" id="UP000317318">
    <property type="component" value="Chromosome"/>
</dbReference>
<proteinExistence type="inferred from homology"/>
<feature type="modified residue" description="N6-(pyridoxal phosphate)lysine" evidence="2 3">
    <location>
        <position position="40"/>
    </location>
</feature>
<dbReference type="RefSeq" id="WP_145366024.1">
    <property type="nucleotide sequence ID" value="NZ_CP036268.1"/>
</dbReference>
<dbReference type="KEGG" id="svp:Pan189_43290"/>
<dbReference type="SUPFAM" id="SSF51419">
    <property type="entry name" value="PLP-binding barrel"/>
    <property type="match status" value="1"/>
</dbReference>
<gene>
    <name evidence="6" type="ORF">Pan189_43290</name>
</gene>
<keyword evidence="1 2" id="KW-0663">Pyridoxal phosphate</keyword>
<dbReference type="InterPro" id="IPR011078">
    <property type="entry name" value="PyrdxlP_homeostasis"/>
</dbReference>
<evidence type="ECO:0000259" key="5">
    <source>
        <dbReference type="Pfam" id="PF01168"/>
    </source>
</evidence>
<dbReference type="GO" id="GO:0030170">
    <property type="term" value="F:pyridoxal phosphate binding"/>
    <property type="evidence" value="ECO:0007669"/>
    <property type="project" value="UniProtKB-UniRule"/>
</dbReference>
<comment type="function">
    <text evidence="2">Pyridoxal 5'-phosphate (PLP)-binding protein, which is involved in PLP homeostasis.</text>
</comment>
<evidence type="ECO:0000256" key="2">
    <source>
        <dbReference type="HAMAP-Rule" id="MF_02087"/>
    </source>
</evidence>
<dbReference type="AlphaFoldDB" id="A0A517R7P8"/>
<protein>
    <recommendedName>
        <fullName evidence="2">Pyridoxal phosphate homeostasis protein</fullName>
        <shortName evidence="2">PLP homeostasis protein</shortName>
    </recommendedName>
</protein>
<dbReference type="NCBIfam" id="TIGR00044">
    <property type="entry name" value="YggS family pyridoxal phosphate-dependent enzyme"/>
    <property type="match status" value="1"/>
</dbReference>
<dbReference type="PANTHER" id="PTHR10146:SF14">
    <property type="entry name" value="PYRIDOXAL PHOSPHATE HOMEOSTASIS PROTEIN"/>
    <property type="match status" value="1"/>
</dbReference>
<dbReference type="CDD" id="cd00635">
    <property type="entry name" value="PLPDE_III_YBL036c_like"/>
    <property type="match status" value="1"/>
</dbReference>
<dbReference type="InterPro" id="IPR001608">
    <property type="entry name" value="Ala_racemase_N"/>
</dbReference>
<dbReference type="InterPro" id="IPR029066">
    <property type="entry name" value="PLP-binding_barrel"/>
</dbReference>
<sequence length="234" mass="25594">MPASPKTVAERLADIRSRIESACERSDRHPSDVRLVAVTKYAPLELVHAVVDLGVCDLGESRPQQLLERADLLHEQRPEALSWHQIGHLQRNKVRKVLPAVTLTHSVDTLKLAEAIDRIAGEDGLTPRILLEVNIAGDEAKDGFAPQTLREQWSRLTALPRLEIAGLMTMAPHSADPEAARPVFAGLRELRDELRGLSEDGPTLKTLSMGMSGDFEIAIEEGATIIRPGSGLFG</sequence>
<comment type="cofactor">
    <cofactor evidence="3">
        <name>pyridoxal 5'-phosphate</name>
        <dbReference type="ChEBI" id="CHEBI:597326"/>
    </cofactor>
</comment>
<dbReference type="Gene3D" id="3.20.20.10">
    <property type="entry name" value="Alanine racemase"/>
    <property type="match status" value="1"/>
</dbReference>
<evidence type="ECO:0000256" key="1">
    <source>
        <dbReference type="ARBA" id="ARBA00022898"/>
    </source>
</evidence>
<comment type="similarity">
    <text evidence="2 4">Belongs to the pyridoxal phosphate-binding protein YggS/PROSC family.</text>
</comment>
<keyword evidence="7" id="KW-1185">Reference proteome</keyword>
<dbReference type="HAMAP" id="MF_02087">
    <property type="entry name" value="PLP_homeostasis"/>
    <property type="match status" value="1"/>
</dbReference>
<evidence type="ECO:0000313" key="7">
    <source>
        <dbReference type="Proteomes" id="UP000317318"/>
    </source>
</evidence>
<organism evidence="6 7">
    <name type="scientific">Stratiformator vulcanicus</name>
    <dbReference type="NCBI Taxonomy" id="2527980"/>
    <lineage>
        <taxon>Bacteria</taxon>
        <taxon>Pseudomonadati</taxon>
        <taxon>Planctomycetota</taxon>
        <taxon>Planctomycetia</taxon>
        <taxon>Planctomycetales</taxon>
        <taxon>Planctomycetaceae</taxon>
        <taxon>Stratiformator</taxon>
    </lineage>
</organism>